<reference evidence="7 8" key="1">
    <citation type="submission" date="2020-08" db="EMBL/GenBank/DDBJ databases">
        <authorList>
            <person name="Koutsovoulos G."/>
            <person name="Danchin GJ E."/>
        </authorList>
    </citation>
    <scope>NUCLEOTIDE SEQUENCE [LARGE SCALE GENOMIC DNA]</scope>
</reference>
<dbReference type="InterPro" id="IPR049883">
    <property type="entry name" value="NOTCH1_EGF-like"/>
</dbReference>
<feature type="region of interest" description="Disordered" evidence="5">
    <location>
        <begin position="603"/>
        <end position="629"/>
    </location>
</feature>
<dbReference type="OrthoDB" id="1100386at2759"/>
<dbReference type="InterPro" id="IPR001881">
    <property type="entry name" value="EGF-like_Ca-bd_dom"/>
</dbReference>
<dbReference type="InterPro" id="IPR000742">
    <property type="entry name" value="EGF"/>
</dbReference>
<keyword evidence="3" id="KW-1015">Disulfide bond</keyword>
<feature type="compositionally biased region" description="Polar residues" evidence="5">
    <location>
        <begin position="179"/>
        <end position="194"/>
    </location>
</feature>
<keyword evidence="1 4" id="KW-0245">EGF-like domain</keyword>
<feature type="compositionally biased region" description="Low complexity" evidence="5">
    <location>
        <begin position="1042"/>
        <end position="1056"/>
    </location>
</feature>
<dbReference type="GO" id="GO:0005509">
    <property type="term" value="F:calcium ion binding"/>
    <property type="evidence" value="ECO:0007669"/>
    <property type="project" value="InterPro"/>
</dbReference>
<dbReference type="Gene3D" id="2.90.20.10">
    <property type="entry name" value="Plasmodium vivax P25 domain"/>
    <property type="match status" value="1"/>
</dbReference>
<dbReference type="EMBL" id="CAJEWN010000026">
    <property type="protein sequence ID" value="CAD2141066.1"/>
    <property type="molecule type" value="Genomic_DNA"/>
</dbReference>
<feature type="compositionally biased region" description="Low complexity" evidence="5">
    <location>
        <begin position="1089"/>
        <end position="1100"/>
    </location>
</feature>
<comment type="caution">
    <text evidence="7">The sequence shown here is derived from an EMBL/GenBank/DDBJ whole genome shotgun (WGS) entry which is preliminary data.</text>
</comment>
<evidence type="ECO:0000313" key="8">
    <source>
        <dbReference type="Proteomes" id="UP000580250"/>
    </source>
</evidence>
<evidence type="ECO:0000313" key="7">
    <source>
        <dbReference type="EMBL" id="CAD2141066.1"/>
    </source>
</evidence>
<dbReference type="InterPro" id="IPR018097">
    <property type="entry name" value="EGF_Ca-bd_CS"/>
</dbReference>
<dbReference type="PROSITE" id="PS01187">
    <property type="entry name" value="EGF_CA"/>
    <property type="match status" value="1"/>
</dbReference>
<feature type="domain" description="EGF-like" evidence="6">
    <location>
        <begin position="1926"/>
        <end position="1966"/>
    </location>
</feature>
<evidence type="ECO:0000256" key="4">
    <source>
        <dbReference type="PROSITE-ProRule" id="PRU00076"/>
    </source>
</evidence>
<evidence type="ECO:0000256" key="1">
    <source>
        <dbReference type="ARBA" id="ARBA00022536"/>
    </source>
</evidence>
<dbReference type="PROSITE" id="PS00010">
    <property type="entry name" value="ASX_HYDROXYL"/>
    <property type="match status" value="1"/>
</dbReference>
<gene>
    <name evidence="7" type="ORF">MENT_LOCUS6738</name>
</gene>
<feature type="region of interest" description="Disordered" evidence="5">
    <location>
        <begin position="1448"/>
        <end position="1469"/>
    </location>
</feature>
<dbReference type="Proteomes" id="UP000580250">
    <property type="component" value="Unassembled WGS sequence"/>
</dbReference>
<feature type="region of interest" description="Disordered" evidence="5">
    <location>
        <begin position="790"/>
        <end position="816"/>
    </location>
</feature>
<evidence type="ECO:0000256" key="5">
    <source>
        <dbReference type="SAM" id="MobiDB-lite"/>
    </source>
</evidence>
<dbReference type="SMART" id="SM00179">
    <property type="entry name" value="EGF_CA"/>
    <property type="match status" value="1"/>
</dbReference>
<dbReference type="Pfam" id="PF07645">
    <property type="entry name" value="EGF_CA"/>
    <property type="match status" value="1"/>
</dbReference>
<dbReference type="PROSITE" id="PS50026">
    <property type="entry name" value="EGF_3"/>
    <property type="match status" value="1"/>
</dbReference>
<organism evidence="7 8">
    <name type="scientific">Meloidogyne enterolobii</name>
    <name type="common">Root-knot nematode worm</name>
    <name type="synonym">Meloidogyne mayaguensis</name>
    <dbReference type="NCBI Taxonomy" id="390850"/>
    <lineage>
        <taxon>Eukaryota</taxon>
        <taxon>Metazoa</taxon>
        <taxon>Ecdysozoa</taxon>
        <taxon>Nematoda</taxon>
        <taxon>Chromadorea</taxon>
        <taxon>Rhabditida</taxon>
        <taxon>Tylenchina</taxon>
        <taxon>Tylenchomorpha</taxon>
        <taxon>Tylenchoidea</taxon>
        <taxon>Meloidogynidae</taxon>
        <taxon>Meloidogyninae</taxon>
        <taxon>Meloidogyne</taxon>
    </lineage>
</organism>
<feature type="region of interest" description="Disordered" evidence="5">
    <location>
        <begin position="1020"/>
        <end position="1119"/>
    </location>
</feature>
<accession>A0A6V7U1N5</accession>
<feature type="region of interest" description="Disordered" evidence="5">
    <location>
        <begin position="479"/>
        <end position="499"/>
    </location>
</feature>
<sequence>MYILNSAIIFLLISIQIKWIFGFSKQQFTNQNERKFPIFLIDFEFASVLCQHSNNPKDLHLHDISILCNGHQECFQSLFGQDDESFPHCRHLQCRGGTKKEVDCNGNKNEEKEAFDEFGLEFGKVLSNKYPNERKNWLKMKEIINEAKEANNKKQKEFGLLIGKGRMEMVGGGGHETSTKATSKSKANTETTELPNFEATSASSSETSTRGYNAYVTSILNLEATSASSFETNPKGYNTEASLLSTFEANSETTSIRNSEANTGAYTERSLEPSSAANTEANKLATSETISASDSETSPKGYNTEATSILNLETTSASNSIVYTEAYTEATSLPTSETNTEATKNSETSSILNLEASTKASREATSSSKIKTTLETVETTFSNFEPKSETSTEATISLNTQINPVATLTVTESKSNNEAILVDNEANFKSKMEEAETEAASLSTIPTGIEETSTKTEYASTKKFSINEANLSKQMKQNFPTSEAPNTENPNSASSLPSTVKMNSQAISLTNFEAKSTLANIGGLKMTTDNTEANYENRTTIKSVATTKETDNKDAIYLKTTMANVSPNSVIEVEATPGLELETASEANSFSVQTTSLTNIEATSNNEAKSVSNIETSSKANNEASSKGSIEATSIKYEVKDTKTSLKGNSLPSNTAITLSTIEASLSATDKIRSTSLTSKLESSFISTVNPSFSNFETTVPSATNSRLNSNKLITEATSESEARIKSSEFEAETKFPFEVEAKTKFPFEAEARMKSSEFEAETKFPFEAEAKLESPSKVETKMKSSKFEASTKSLIKPSKSEAESPSKTDSLVNTSTEATSITNNIKPEALTIVSTSFTPQISLNTRRNFETNFASNNTFSYTEPSQINNYETISATTLFSPTEATEPLISVSEANAYINNEATSKAKTEASPSLILVNSASSFKEATSILETEAGSTIANLASSASSFNEATSTKPTLSTTEANSIKNITDTSNGTSFKLINVSEASTMLPFETEIKLRFKSKARTKFFSKSEALTTFPSESEATEKVPSKFEARMKSSKPSTESVSTIESVTPTKFPFESVASTKSPSEPEAKKVPFTSEAKRKFSKSSTESASTTESVAPTKFPSEAGAETKSLSEYEANVKTTEFEAKMNSFETSTAEHKASTSFKSEAITKFPFEAEASTKSSTKALASTNIFKNIEVNSSKATKASTRSNKISFEKFLNKIGARKFSTEKPKLSSENSEINLLNTTPFAAITEANNNTNLINNEAASTKIIKTEAETNQNIETNTEPTLEAKFLVSKFEAKYEANAKSTSPIKFEATSEIYSKNVETITEAPLSLANTKNLGANVAATASDSVTNREFEQTTPLAGIEATSVANIVAASTSEASAEATSIASNLATSTVASNRAASEARMEAISTPEASIKATPVASNEATSLAKVGSTSASNIEARTITNTESTSLINSRTNVVSTSPVNETPLKPTPASLDRNTKENIEAKSVAFSTAKFVAENTEAANDATTSSTASSSFTRNIKQINSTLEANLKANEVKTKTEATSLNTEASFVASTFVANNEASTTASTNIKTEANFNGTTSVTESSEANFTFSSGFISKATESSIASNVYASRFKTNSEATAIAALKTTLKTPRRFTKLQNCLQNWTRTTQNIGNASITIKPIVEASSPSPNNINVSVEDSTVPLSSKNIRVVSPQNHTISPTTQNIETASSTIKPEASTKTLNKNIVASPTKITAVSVQDSTILFSSKISVVSPQTNTISPTTQNIETDFHSPQTNTISPTTQNNEKASSTIKLPIVEASSPNVSLNKTTVSVQDSTVPLPTKNIRVVSHQNHTISPLKISSSVVSTNFGFNCSKSLYHYCGQQAFCSGKSVCQCLPGFSGFPPLFPCNAEISLNASSNSLKNLECFNNIDGKCGSRCENGYFLNSNGSCEDVDECKMGVDVCGKEAFCRNLEGAYRCECPKILKEDGHECAALSPKSIKEYIQVKCFRGENLENSSIQVVFTSNVWKQFKGRVIVNGSQAENPKCFKDFSSNNNNNNNNSSNFLIPANECKLIEKGIKINTLSTRLLIKPIIELKSFNYLYIPPIYFIQIQCHFTEEEKNLANFSKNFTKINKMTTKMGITKTPKRTSQKVFEDVFDKKMRWKTTKEPLKEKMEANTEQIKIKEKLTTSKTKITKESIRTTTKNNFVGEPICLLDVTDKNGVHVLKIKAGEV</sequence>
<feature type="compositionally biased region" description="Polar residues" evidence="5">
    <location>
        <begin position="1448"/>
        <end position="1457"/>
    </location>
</feature>
<comment type="caution">
    <text evidence="4">Lacks conserved residue(s) required for the propagation of feature annotation.</text>
</comment>
<dbReference type="SUPFAM" id="SSF57184">
    <property type="entry name" value="Growth factor receptor domain"/>
    <property type="match status" value="1"/>
</dbReference>
<feature type="compositionally biased region" description="Polar residues" evidence="5">
    <location>
        <begin position="254"/>
        <end position="265"/>
    </location>
</feature>
<feature type="compositionally biased region" description="Polar residues" evidence="5">
    <location>
        <begin position="272"/>
        <end position="303"/>
    </location>
</feature>
<feature type="region of interest" description="Disordered" evidence="5">
    <location>
        <begin position="169"/>
        <end position="208"/>
    </location>
</feature>
<feature type="region of interest" description="Disordered" evidence="5">
    <location>
        <begin position="1756"/>
        <end position="1783"/>
    </location>
</feature>
<feature type="region of interest" description="Disordered" evidence="5">
    <location>
        <begin position="254"/>
        <end position="303"/>
    </location>
</feature>
<feature type="compositionally biased region" description="Basic and acidic residues" evidence="5">
    <location>
        <begin position="1025"/>
        <end position="1037"/>
    </location>
</feature>
<keyword evidence="2" id="KW-0677">Repeat</keyword>
<feature type="compositionally biased region" description="Low complexity" evidence="5">
    <location>
        <begin position="198"/>
        <end position="208"/>
    </location>
</feature>
<dbReference type="CDD" id="cd00054">
    <property type="entry name" value="EGF_CA"/>
    <property type="match status" value="1"/>
</dbReference>
<evidence type="ECO:0000256" key="2">
    <source>
        <dbReference type="ARBA" id="ARBA00022737"/>
    </source>
</evidence>
<dbReference type="InterPro" id="IPR009030">
    <property type="entry name" value="Growth_fac_rcpt_cys_sf"/>
</dbReference>
<proteinExistence type="predicted"/>
<dbReference type="InterPro" id="IPR000152">
    <property type="entry name" value="EGF-type_Asp/Asn_hydroxyl_site"/>
</dbReference>
<name>A0A6V7U1N5_MELEN</name>
<protein>
    <recommendedName>
        <fullName evidence="6">EGF-like domain-containing protein</fullName>
    </recommendedName>
</protein>
<evidence type="ECO:0000259" key="6">
    <source>
        <dbReference type="PROSITE" id="PS50026"/>
    </source>
</evidence>
<evidence type="ECO:0000256" key="3">
    <source>
        <dbReference type="ARBA" id="ARBA00023157"/>
    </source>
</evidence>